<accession>A0A2P8E2Z4</accession>
<dbReference type="GO" id="GO:0000209">
    <property type="term" value="P:protein polyubiquitination"/>
    <property type="evidence" value="ECO:0007669"/>
    <property type="project" value="TreeGrafter"/>
</dbReference>
<dbReference type="Gene3D" id="2.120.10.30">
    <property type="entry name" value="TolB, C-terminal domain"/>
    <property type="match status" value="2"/>
</dbReference>
<proteinExistence type="predicted"/>
<comment type="caution">
    <text evidence="1">The sequence shown here is derived from an EMBL/GenBank/DDBJ whole genome shotgun (WGS) entry which is preliminary data.</text>
</comment>
<dbReference type="RefSeq" id="WP_106567524.1">
    <property type="nucleotide sequence ID" value="NZ_PYGF01000006.1"/>
</dbReference>
<evidence type="ECO:0000313" key="2">
    <source>
        <dbReference type="Proteomes" id="UP000240708"/>
    </source>
</evidence>
<dbReference type="EMBL" id="PYGF01000006">
    <property type="protein sequence ID" value="PSL03848.1"/>
    <property type="molecule type" value="Genomic_DNA"/>
</dbReference>
<reference evidence="1 2" key="1">
    <citation type="submission" date="2018-03" db="EMBL/GenBank/DDBJ databases">
        <title>Genomic Encyclopedia of Archaeal and Bacterial Type Strains, Phase II (KMG-II): from individual species to whole genera.</title>
        <authorList>
            <person name="Goeker M."/>
        </authorList>
    </citation>
    <scope>NUCLEOTIDE SEQUENCE [LARGE SCALE GENOMIC DNA]</scope>
    <source>
        <strain evidence="1 2">DSM 28057</strain>
    </source>
</reference>
<organism evidence="1 2">
    <name type="scientific">Cecembia rubra</name>
    <dbReference type="NCBI Taxonomy" id="1485585"/>
    <lineage>
        <taxon>Bacteria</taxon>
        <taxon>Pseudomonadati</taxon>
        <taxon>Bacteroidota</taxon>
        <taxon>Cytophagia</taxon>
        <taxon>Cytophagales</taxon>
        <taxon>Cyclobacteriaceae</taxon>
        <taxon>Cecembia</taxon>
    </lineage>
</organism>
<dbReference type="SUPFAM" id="SSF101898">
    <property type="entry name" value="NHL repeat"/>
    <property type="match status" value="1"/>
</dbReference>
<gene>
    <name evidence="1" type="ORF">CLV48_10688</name>
</gene>
<evidence type="ECO:0000313" key="1">
    <source>
        <dbReference type="EMBL" id="PSL03848.1"/>
    </source>
</evidence>
<sequence length="389" mass="43459">MDDKKPNIALNITLKRAVAPSLSPGKKVPVIEGSNRVFLGDPGSPFLAPRGVYVHGNKLLVSDTGQNRVFIWHQIPAREQQKPDLVIGQSDLKNTGRNEGGEASAQSLQYPSAVWTDGRSLIVADAWNHRVLIWKQFPEQNHQPADVVLGQEDFRGNLPNRKGVNSEPSADSLYWPYGIAVFDEKLFVADTGNRRVLVFNQIPELSGQAADSVIGQENFESRSYDPDNAIWPYGVALGPKGELAITDTQYYRVLLWDHWEDSMNQQAKCLVGQPNFESNGQNQFGLSPGPHTLNWCYFAGFFKEGLFVNDTGNSRILWFEKVPKSHGVSADALIGKPDFYTGSEFGDTIFGTEKSLYWPFSFSIFPERHQMVIADTGNHRIVLYDLLIS</sequence>
<protein>
    <recommendedName>
        <fullName evidence="3">NHL repeat-containing protein</fullName>
    </recommendedName>
</protein>
<dbReference type="Proteomes" id="UP000240708">
    <property type="component" value="Unassembled WGS sequence"/>
</dbReference>
<keyword evidence="2" id="KW-1185">Reference proteome</keyword>
<dbReference type="PANTHER" id="PTHR24104">
    <property type="entry name" value="E3 UBIQUITIN-PROTEIN LIGASE NHLRC1-RELATED"/>
    <property type="match status" value="1"/>
</dbReference>
<name>A0A2P8E2Z4_9BACT</name>
<dbReference type="GO" id="GO:0008270">
    <property type="term" value="F:zinc ion binding"/>
    <property type="evidence" value="ECO:0007669"/>
    <property type="project" value="UniProtKB-KW"/>
</dbReference>
<dbReference type="InterPro" id="IPR011042">
    <property type="entry name" value="6-blade_b-propeller_TolB-like"/>
</dbReference>
<dbReference type="PANTHER" id="PTHR24104:SF25">
    <property type="entry name" value="PROTEIN LIN-41"/>
    <property type="match status" value="1"/>
</dbReference>
<evidence type="ECO:0008006" key="3">
    <source>
        <dbReference type="Google" id="ProtNLM"/>
    </source>
</evidence>
<dbReference type="GO" id="GO:0043161">
    <property type="term" value="P:proteasome-mediated ubiquitin-dependent protein catabolic process"/>
    <property type="evidence" value="ECO:0007669"/>
    <property type="project" value="TreeGrafter"/>
</dbReference>
<dbReference type="InterPro" id="IPR050952">
    <property type="entry name" value="TRIM-NHL_E3_ligases"/>
</dbReference>
<dbReference type="GO" id="GO:0061630">
    <property type="term" value="F:ubiquitin protein ligase activity"/>
    <property type="evidence" value="ECO:0007669"/>
    <property type="project" value="TreeGrafter"/>
</dbReference>
<dbReference type="AlphaFoldDB" id="A0A2P8E2Z4"/>
<dbReference type="OrthoDB" id="9799230at2"/>